<reference evidence="1 2" key="1">
    <citation type="submission" date="2020-08" db="EMBL/GenBank/DDBJ databases">
        <title>Genome sequence of Hymenobacter qilianensis JCM 19763T.</title>
        <authorList>
            <person name="Hyun D.-W."/>
            <person name="Bae J.-W."/>
        </authorList>
    </citation>
    <scope>NUCLEOTIDE SEQUENCE [LARGE SCALE GENOMIC DNA]</scope>
    <source>
        <strain evidence="1 2">JCM 19763</strain>
        <plasmid evidence="1 2">p_unnamed4</plasmid>
    </source>
</reference>
<dbReference type="AlphaFoldDB" id="A0A7H0H1V7"/>
<sequence length="173" mass="18854">MVLCGGPATLQNARVSPGKDYIAPFLYETMKLLYSGAVGLLCVVACTKEKNTTPILDAAFNQPFTLRYTQRASLPDQQAPELIVTVTDVLDKRCPSCGDGGFVTTDLRVEDQQGSAQTVTLCLYCGPEISDTLTLRANRRRYGLRLHQVTPAPLAGPASLKKEEKHVVLSVQR</sequence>
<keyword evidence="2" id="KW-1185">Reference proteome</keyword>
<geneLocation type="plasmid" evidence="1 2">
    <name>p_unnamed4</name>
</geneLocation>
<dbReference type="KEGG" id="hqi:H9L05_22700"/>
<evidence type="ECO:0000313" key="1">
    <source>
        <dbReference type="EMBL" id="QNP54523.1"/>
    </source>
</evidence>
<name>A0A7H0H1V7_9BACT</name>
<dbReference type="Proteomes" id="UP000516093">
    <property type="component" value="Plasmid p_unnamed4"/>
</dbReference>
<dbReference type="RefSeq" id="WP_187734682.1">
    <property type="nucleotide sequence ID" value="NZ_BMFN01000008.1"/>
</dbReference>
<protein>
    <submittedName>
        <fullName evidence="1">Uncharacterized protein</fullName>
    </submittedName>
</protein>
<proteinExistence type="predicted"/>
<dbReference type="EMBL" id="CP060788">
    <property type="protein sequence ID" value="QNP54523.1"/>
    <property type="molecule type" value="Genomic_DNA"/>
</dbReference>
<keyword evidence="1" id="KW-0614">Plasmid</keyword>
<gene>
    <name evidence="1" type="ORF">H9L05_22700</name>
</gene>
<accession>A0A7H0H1V7</accession>
<evidence type="ECO:0000313" key="2">
    <source>
        <dbReference type="Proteomes" id="UP000516093"/>
    </source>
</evidence>
<organism evidence="1 2">
    <name type="scientific">Hymenobacter qilianensis</name>
    <dbReference type="NCBI Taxonomy" id="1385715"/>
    <lineage>
        <taxon>Bacteria</taxon>
        <taxon>Pseudomonadati</taxon>
        <taxon>Bacteroidota</taxon>
        <taxon>Cytophagia</taxon>
        <taxon>Cytophagales</taxon>
        <taxon>Hymenobacteraceae</taxon>
        <taxon>Hymenobacter</taxon>
    </lineage>
</organism>